<feature type="domain" description="Bacterial Ig" evidence="2">
    <location>
        <begin position="932"/>
        <end position="985"/>
    </location>
</feature>
<feature type="region of interest" description="Disordered" evidence="1">
    <location>
        <begin position="143"/>
        <end position="162"/>
    </location>
</feature>
<dbReference type="Gene3D" id="2.60.40.10">
    <property type="entry name" value="Immunoglobulins"/>
    <property type="match status" value="4"/>
</dbReference>
<dbReference type="Pfam" id="PF17936">
    <property type="entry name" value="Big_6"/>
    <property type="match status" value="2"/>
</dbReference>
<evidence type="ECO:0000313" key="5">
    <source>
        <dbReference type="Proteomes" id="UP001207276"/>
    </source>
</evidence>
<gene>
    <name evidence="4" type="ORF">ORG12_14205</name>
</gene>
<dbReference type="RefSeq" id="WP_214519726.1">
    <property type="nucleotide sequence ID" value="NZ_CP104934.1"/>
</dbReference>
<proteinExistence type="predicted"/>
<dbReference type="InterPro" id="IPR041498">
    <property type="entry name" value="Big_6"/>
</dbReference>
<feature type="domain" description="Bacterial Ig" evidence="2">
    <location>
        <begin position="752"/>
        <end position="805"/>
    </location>
</feature>
<dbReference type="Proteomes" id="UP001207276">
    <property type="component" value="Unassembled WGS sequence"/>
</dbReference>
<feature type="compositionally biased region" description="Polar residues" evidence="1">
    <location>
        <begin position="146"/>
        <end position="162"/>
    </location>
</feature>
<dbReference type="EMBL" id="JAPJDE010000005">
    <property type="protein sequence ID" value="MCX2849828.1"/>
    <property type="molecule type" value="Genomic_DNA"/>
</dbReference>
<comment type="caution">
    <text evidence="4">The sequence shown here is derived from an EMBL/GenBank/DDBJ whole genome shotgun (WGS) entry which is preliminary data.</text>
</comment>
<protein>
    <submittedName>
        <fullName evidence="4">Ig-like domain-containing protein</fullName>
    </submittedName>
</protein>
<evidence type="ECO:0000313" key="4">
    <source>
        <dbReference type="EMBL" id="MCX2849828.1"/>
    </source>
</evidence>
<evidence type="ECO:0000259" key="3">
    <source>
        <dbReference type="Pfam" id="PF19077"/>
    </source>
</evidence>
<name>A0ABT3S5S5_9MICO</name>
<feature type="domain" description="Bacterial Ig-like" evidence="3">
    <location>
        <begin position="477"/>
        <end position="549"/>
    </location>
</feature>
<dbReference type="Pfam" id="PF19077">
    <property type="entry name" value="Big_13"/>
    <property type="match status" value="1"/>
</dbReference>
<keyword evidence="5" id="KW-1185">Reference proteome</keyword>
<dbReference type="NCBIfam" id="NF033510">
    <property type="entry name" value="Ca_tandemer"/>
    <property type="match status" value="3"/>
</dbReference>
<reference evidence="4 5" key="1">
    <citation type="submission" date="2022-11" db="EMBL/GenBank/DDBJ databases">
        <title>Taxonomy of Curtobacterium flaccumfaciens.</title>
        <authorList>
            <person name="Osdaghi E."/>
            <person name="Taghavi S.M."/>
            <person name="Hamidizade M."/>
            <person name="Abachi H."/>
            <person name="Fazliarab A."/>
            <person name="Baeyen S."/>
            <person name="Portier P."/>
            <person name="Van Vaerenbergh J."/>
            <person name="Jacques M.-A."/>
        </authorList>
    </citation>
    <scope>NUCLEOTIDE SEQUENCE [LARGE SCALE GENOMIC DNA]</scope>
    <source>
        <strain evidence="4 5">LMG 3715</strain>
    </source>
</reference>
<evidence type="ECO:0000259" key="2">
    <source>
        <dbReference type="Pfam" id="PF17936"/>
    </source>
</evidence>
<organism evidence="4 5">
    <name type="scientific">Curtobacterium poinsettiae</name>
    <dbReference type="NCBI Taxonomy" id="159612"/>
    <lineage>
        <taxon>Bacteria</taxon>
        <taxon>Bacillati</taxon>
        <taxon>Actinomycetota</taxon>
        <taxon>Actinomycetes</taxon>
        <taxon>Micrococcales</taxon>
        <taxon>Microbacteriaceae</taxon>
        <taxon>Curtobacterium</taxon>
    </lineage>
</organism>
<evidence type="ECO:0000256" key="1">
    <source>
        <dbReference type="SAM" id="MobiDB-lite"/>
    </source>
</evidence>
<dbReference type="InterPro" id="IPR013783">
    <property type="entry name" value="Ig-like_fold"/>
</dbReference>
<dbReference type="InterPro" id="IPR044016">
    <property type="entry name" value="Big_13"/>
</dbReference>
<sequence>MTAQVTKVNNIARTAEVSGTATPNGTVTIGNKTVDVNSSGNWSMTVEGLSVGANSLTATQRFNNARVDEKTVTATIVEGGTLVGVDQGPIELERGESTPVPFVVENREARTNTDGTVTLDAPEGTTFDQQATVQGQMRDVGEDDWANTTSVPLTDGSRSNDGKTITFDAEWAANHPADEQYRFMVGVTADEDAPAGSDAMEFSMPGTSSKGDFLAEGTTTTTIETNVVDLVADIASIDHAGKSAVISGTATPGATITIGDESTEADAETGAWSITVDGLERGTNALHVAQEIDGEEHDSKDLDVVINDAAISGQDGTAVTLERGEVTSVESLFKTNGSISRPQGKVEFTAPEGTTFAADQGTIEGSFKKPGDDSWTNSAMTLTNGVRSEDGTKYTYDFATTTTGWNLPDASLMRWNIDVNTPEDAEAGTFPMRTVLSGTATEGAFNTTSTTQATVEAAEVPAPDALVVTTPADGSTVDSKRPVFSGTGDEGATIEIRDADDNLIATTVVKDGAWSVPATADLADGSYEFDVIQTPLTGAPSTEKVSFTVATNPLTTELTAVGAFDDDVTKPATISGDATTGATVIVKDSLGNEVGRTEAVDGKYSIPVPPSFAHTGVNDFTVTQTKNDTTSPEKDVSLDYGMPAPIRITSPANGSTVQKDGLTFTGTGDEGARIDVRGSVRAIATGTVTDGVWNAPVTIDLANNVYNLRAVQTTKGGLTTQVPITITITDEAPVAPLTATAAFNTTDENLPAAITGSANPGATVTVKDSNGDTIGTAIATNGRYTITIPANKAHFGVNDFTVTQTVRGQVSAPLDRSLDYGNPAAPVIQTPANGATVTNGSIRFTGTGATGAKLDMRGNSSSVGDTKITDGAWTVDVTRQLNPAVYDLHALQTSKGGLTQRVNITVTVRNEAPVAPLTATAAFNTTDENLPAAITGSANPGATVTVKDSNGDTIGTAIATNGRYTITIPANKAHFGVNDFTVTQTVRGQVSAPLDRSLDYGNPAAPVIQTPANGATVTNGSIRFTGTGATGAKLDMRGNSSSVGDTKITDGAWTVDVTRQLNPAVYDLHALQTSKGGLTQRVNITVTVRNEQITALTANGVFDGDVEQNAVVSGNAQTGADVIVREGTTIIESVKAVDGKYSVTIPATVAGVRTFTVTQTVNGTVSAPKTATLDYGTPADLVIETPGNGGTLRGDQVVFTGTGAPGAKVVLNGTVSRLGSATVNGQGAWTISVERTLTPQAYTLFTKQITKGNLNGPADQRTINVIR</sequence>
<accession>A0ABT3S5S5</accession>